<comment type="caution">
    <text evidence="1">The sequence shown here is derived from an EMBL/GenBank/DDBJ whole genome shotgun (WGS) entry which is preliminary data.</text>
</comment>
<evidence type="ECO:0000313" key="2">
    <source>
        <dbReference type="Proteomes" id="UP001054945"/>
    </source>
</evidence>
<dbReference type="AlphaFoldDB" id="A0AAV4N6M2"/>
<accession>A0AAV4N6M2</accession>
<dbReference type="Proteomes" id="UP001054945">
    <property type="component" value="Unassembled WGS sequence"/>
</dbReference>
<proteinExistence type="predicted"/>
<name>A0AAV4N6M2_CAEEX</name>
<reference evidence="1 2" key="1">
    <citation type="submission" date="2021-06" db="EMBL/GenBank/DDBJ databases">
        <title>Caerostris extrusa draft genome.</title>
        <authorList>
            <person name="Kono N."/>
            <person name="Arakawa K."/>
        </authorList>
    </citation>
    <scope>NUCLEOTIDE SEQUENCE [LARGE SCALE GENOMIC DNA]</scope>
</reference>
<gene>
    <name evidence="1" type="primary">Rictor</name>
    <name evidence="1" type="ORF">CEXT_363771</name>
</gene>
<evidence type="ECO:0000313" key="1">
    <source>
        <dbReference type="EMBL" id="GIX80146.1"/>
    </source>
</evidence>
<sequence length="153" mass="17434">MGNSLLTFKNVFHRVIGSYLLGLKLIIKENLIPDIVDLTSRAPLPLSEEHAFFVPGLLFTIVKVDSLKEYGWESVQRNHEEKWPLIRDEFLIDNSQVARKSTWSFSSMSSDWPLGALPTTLSFIVRTSQFDLSRSQSQLSNDSNEDIFCKILA</sequence>
<protein>
    <submittedName>
        <fullName evidence="1">Rapamycin-insensitive companion of mTOR</fullName>
    </submittedName>
</protein>
<organism evidence="1 2">
    <name type="scientific">Caerostris extrusa</name>
    <name type="common">Bark spider</name>
    <name type="synonym">Caerostris bankana</name>
    <dbReference type="NCBI Taxonomy" id="172846"/>
    <lineage>
        <taxon>Eukaryota</taxon>
        <taxon>Metazoa</taxon>
        <taxon>Ecdysozoa</taxon>
        <taxon>Arthropoda</taxon>
        <taxon>Chelicerata</taxon>
        <taxon>Arachnida</taxon>
        <taxon>Araneae</taxon>
        <taxon>Araneomorphae</taxon>
        <taxon>Entelegynae</taxon>
        <taxon>Araneoidea</taxon>
        <taxon>Araneidae</taxon>
        <taxon>Caerostris</taxon>
    </lineage>
</organism>
<keyword evidence="2" id="KW-1185">Reference proteome</keyword>
<dbReference type="EMBL" id="BPLR01020572">
    <property type="protein sequence ID" value="GIX80146.1"/>
    <property type="molecule type" value="Genomic_DNA"/>
</dbReference>